<evidence type="ECO:0000256" key="5">
    <source>
        <dbReference type="ARBA" id="ARBA00022771"/>
    </source>
</evidence>
<comment type="similarity">
    <text evidence="2">Belongs to the glycosyl hydrolase 3 family.</text>
</comment>
<dbReference type="CDD" id="cd12148">
    <property type="entry name" value="fungal_TF_MHR"/>
    <property type="match status" value="1"/>
</dbReference>
<evidence type="ECO:0000259" key="13">
    <source>
        <dbReference type="Pfam" id="PF04082"/>
    </source>
</evidence>
<dbReference type="Pfam" id="PF04082">
    <property type="entry name" value="Fungal_trans"/>
    <property type="match status" value="1"/>
</dbReference>
<dbReference type="SUPFAM" id="SSF52279">
    <property type="entry name" value="Beta-D-glucan exohydrolase, C-terminal domain"/>
    <property type="match status" value="1"/>
</dbReference>
<keyword evidence="3" id="KW-0479">Metal-binding</keyword>
<keyword evidence="10" id="KW-0326">Glycosidase</keyword>
<evidence type="ECO:0000256" key="10">
    <source>
        <dbReference type="ARBA" id="ARBA00023295"/>
    </source>
</evidence>
<feature type="domain" description="Xylanolytic transcriptional activator regulatory" evidence="13">
    <location>
        <begin position="437"/>
        <end position="634"/>
    </location>
</feature>
<dbReference type="InterPro" id="IPR007219">
    <property type="entry name" value="XnlR_reg_dom"/>
</dbReference>
<reference evidence="14 15" key="1">
    <citation type="submission" date="2024-07" db="EMBL/GenBank/DDBJ databases">
        <title>Section-level genome sequencing and comparative genomics of Aspergillus sections Usti and Cavernicolus.</title>
        <authorList>
            <consortium name="Lawrence Berkeley National Laboratory"/>
            <person name="Nybo J.L."/>
            <person name="Vesth T.C."/>
            <person name="Theobald S."/>
            <person name="Frisvad J.C."/>
            <person name="Larsen T.O."/>
            <person name="Kjaerboelling I."/>
            <person name="Rothschild-Mancinelli K."/>
            <person name="Lyhne E.K."/>
            <person name="Kogle M.E."/>
            <person name="Barry K."/>
            <person name="Clum A."/>
            <person name="Na H."/>
            <person name="Ledsgaard L."/>
            <person name="Lin J."/>
            <person name="Lipzen A."/>
            <person name="Kuo A."/>
            <person name="Riley R."/>
            <person name="Mondo S."/>
            <person name="Labutti K."/>
            <person name="Haridas S."/>
            <person name="Pangalinan J."/>
            <person name="Salamov A.A."/>
            <person name="Simmons B.A."/>
            <person name="Magnuson J.K."/>
            <person name="Chen J."/>
            <person name="Drula E."/>
            <person name="Henrissat B."/>
            <person name="Wiebenga A."/>
            <person name="Lubbers R.J."/>
            <person name="Gomes A.C."/>
            <person name="Makela M.R."/>
            <person name="Stajich J."/>
            <person name="Grigoriev I.V."/>
            <person name="Mortensen U.H."/>
            <person name="De Vries R.P."/>
            <person name="Baker S.E."/>
            <person name="Andersen M.R."/>
        </authorList>
    </citation>
    <scope>NUCLEOTIDE SEQUENCE [LARGE SCALE GENOMIC DNA]</scope>
    <source>
        <strain evidence="14 15">CBS 209.92</strain>
    </source>
</reference>
<evidence type="ECO:0000313" key="15">
    <source>
        <dbReference type="Proteomes" id="UP001610563"/>
    </source>
</evidence>
<evidence type="ECO:0008006" key="16">
    <source>
        <dbReference type="Google" id="ProtNLM"/>
    </source>
</evidence>
<feature type="region of interest" description="Disordered" evidence="11">
    <location>
        <begin position="218"/>
        <end position="240"/>
    </location>
</feature>
<evidence type="ECO:0000256" key="7">
    <source>
        <dbReference type="ARBA" id="ARBA00022833"/>
    </source>
</evidence>
<evidence type="ECO:0000259" key="12">
    <source>
        <dbReference type="Pfam" id="PF01915"/>
    </source>
</evidence>
<name>A0ABR4GP66_9EURO</name>
<evidence type="ECO:0000256" key="3">
    <source>
        <dbReference type="ARBA" id="ARBA00022723"/>
    </source>
</evidence>
<dbReference type="Gene3D" id="3.40.50.1700">
    <property type="entry name" value="Glycoside hydrolase family 3 C-terminal domain"/>
    <property type="match status" value="1"/>
</dbReference>
<keyword evidence="4" id="KW-0677">Repeat</keyword>
<keyword evidence="15" id="KW-1185">Reference proteome</keyword>
<keyword evidence="5" id="KW-0863">Zinc-finger</keyword>
<keyword evidence="8" id="KW-0539">Nucleus</keyword>
<dbReference type="InterPro" id="IPR051059">
    <property type="entry name" value="VerF-like"/>
</dbReference>
<keyword evidence="9" id="KW-0119">Carbohydrate metabolism</keyword>
<dbReference type="PANTHER" id="PTHR40626">
    <property type="entry name" value="MIP31509P"/>
    <property type="match status" value="1"/>
</dbReference>
<accession>A0ABR4GP66</accession>
<comment type="subcellular location">
    <subcellularLocation>
        <location evidence="1">Nucleus</location>
    </subcellularLocation>
</comment>
<dbReference type="PANTHER" id="PTHR40626:SF35">
    <property type="entry name" value="FINGER DOMAIN PROTEIN, PUTATIVE-RELATED"/>
    <property type="match status" value="1"/>
</dbReference>
<evidence type="ECO:0000256" key="6">
    <source>
        <dbReference type="ARBA" id="ARBA00022801"/>
    </source>
</evidence>
<sequence length="876" mass="97289">MSIIFACRNRKYESEGYDLDTHSLPEAQVKLIKAVAAVSKRTILVLNCGNAIVVSPFAGDVDTVLNTHFPGQEGGQAIIDILTGKANPSGRLSMTWPKKFDQDHCVPSFNHFTAKLGDEGYTIKYAEGIQVGYPSRHPNVGRTAQWQFGFGLSYTASDYSELALSDGPFDQFIRASETHRDILKRHMKLHDANKDQQPRPSIGAISPSGPQLLAEVARSQSHHTPENEALDGNPRVQASWPEEPANQVNQENYNAAPPGVYDSPLSHPSYPSLSEGHYGVYGEGTFDADIAWILDMPAPELMSAPVPAAEYPSHINPASIHAIVTDQGGNEPSFDEVQRTSIEERNNWPDVDGEPGPTTSQEVPVLGLPESDAWVDHGEISSLADQLGNGRKERYAVDDRLRTRLAAALEKESSAKDGLLAPDPTKFPTPAILEHFLRLFFEHVHARFPVIHRPTFSIETAPPFLLLAMMLLGSSHSATNRGRFVAVYLYPVATMFSRMQALDTRFLRETDNILTLLFLCVSAAWCGHKFAFEFAEGARGILVTACRRCRLLDCRQRPPSDVGTARSMRVKMHHAWQAWVKAEQRKRLGLSINLFDLQFPALFHNQPYISKSETVNLVLPCHESFWEARSAAAWKVLLGPAETPPATYFMVPLDTCLLYPAIKREPPYAPIDAFGKTILMYALFTHIFEWRQTVNIVLHSAYIRGPEGTGPGEGLMERQQWLHDGLDAWLSTYHQSGSSAPDGALLLHSLAQIHLYVNVSDLHLFAGRSGLGEDIKLAEDSLRRWCRSPESASTMQNVYKMLDLAFQIIERGDEHQCGFEISVALFTGGLTCWMYAKLGGQVPVGFQINLASDALEKLSCWGICSNFAQILKRFVE</sequence>
<comment type="caution">
    <text evidence="14">The sequence shown here is derived from an EMBL/GenBank/DDBJ whole genome shotgun (WGS) entry which is preliminary data.</text>
</comment>
<organism evidence="14 15">
    <name type="scientific">Aspergillus keveii</name>
    <dbReference type="NCBI Taxonomy" id="714993"/>
    <lineage>
        <taxon>Eukaryota</taxon>
        <taxon>Fungi</taxon>
        <taxon>Dikarya</taxon>
        <taxon>Ascomycota</taxon>
        <taxon>Pezizomycotina</taxon>
        <taxon>Eurotiomycetes</taxon>
        <taxon>Eurotiomycetidae</taxon>
        <taxon>Eurotiales</taxon>
        <taxon>Aspergillaceae</taxon>
        <taxon>Aspergillus</taxon>
        <taxon>Aspergillus subgen. Nidulantes</taxon>
    </lineage>
</organism>
<dbReference type="InterPro" id="IPR002772">
    <property type="entry name" value="Glyco_hydro_3_C"/>
</dbReference>
<dbReference type="Proteomes" id="UP001610563">
    <property type="component" value="Unassembled WGS sequence"/>
</dbReference>
<evidence type="ECO:0000256" key="11">
    <source>
        <dbReference type="SAM" id="MobiDB-lite"/>
    </source>
</evidence>
<keyword evidence="6" id="KW-0378">Hydrolase</keyword>
<evidence type="ECO:0000256" key="8">
    <source>
        <dbReference type="ARBA" id="ARBA00023242"/>
    </source>
</evidence>
<dbReference type="InterPro" id="IPR036881">
    <property type="entry name" value="Glyco_hydro_3_C_sf"/>
</dbReference>
<keyword evidence="7" id="KW-0862">Zinc</keyword>
<feature type="domain" description="Glycoside hydrolase family 3 C-terminal" evidence="12">
    <location>
        <begin position="3"/>
        <end position="133"/>
    </location>
</feature>
<evidence type="ECO:0000256" key="9">
    <source>
        <dbReference type="ARBA" id="ARBA00023277"/>
    </source>
</evidence>
<gene>
    <name evidence="14" type="ORF">BJX66DRAFT_331798</name>
</gene>
<evidence type="ECO:0000313" key="14">
    <source>
        <dbReference type="EMBL" id="KAL2800857.1"/>
    </source>
</evidence>
<dbReference type="Pfam" id="PF01915">
    <property type="entry name" value="Glyco_hydro_3_C"/>
    <property type="match status" value="1"/>
</dbReference>
<evidence type="ECO:0000256" key="2">
    <source>
        <dbReference type="ARBA" id="ARBA00005336"/>
    </source>
</evidence>
<evidence type="ECO:0000256" key="1">
    <source>
        <dbReference type="ARBA" id="ARBA00004123"/>
    </source>
</evidence>
<proteinExistence type="inferred from homology"/>
<evidence type="ECO:0000256" key="4">
    <source>
        <dbReference type="ARBA" id="ARBA00022737"/>
    </source>
</evidence>
<dbReference type="EMBL" id="JBFTWV010000002">
    <property type="protein sequence ID" value="KAL2800857.1"/>
    <property type="molecule type" value="Genomic_DNA"/>
</dbReference>
<protein>
    <recommendedName>
        <fullName evidence="16">Transcription factor domain-containing protein</fullName>
    </recommendedName>
</protein>